<reference evidence="1 2" key="1">
    <citation type="submission" date="2021-03" db="EMBL/GenBank/DDBJ databases">
        <title>Fibrella sp. HMF5405 genome sequencing and assembly.</title>
        <authorList>
            <person name="Kang H."/>
            <person name="Kim H."/>
            <person name="Bae S."/>
            <person name="Joh K."/>
        </authorList>
    </citation>
    <scope>NUCLEOTIDE SEQUENCE [LARGE SCALE GENOMIC DNA]</scope>
    <source>
        <strain evidence="1 2">HMF5405</strain>
    </source>
</reference>
<name>A0ABS3JSK5_9BACT</name>
<evidence type="ECO:0008006" key="3">
    <source>
        <dbReference type="Google" id="ProtNLM"/>
    </source>
</evidence>
<evidence type="ECO:0000313" key="1">
    <source>
        <dbReference type="EMBL" id="MBO0952958.1"/>
    </source>
</evidence>
<dbReference type="RefSeq" id="WP_207332909.1">
    <property type="nucleotide sequence ID" value="NZ_JAFMYW010000016.1"/>
</dbReference>
<evidence type="ECO:0000313" key="2">
    <source>
        <dbReference type="Proteomes" id="UP000664628"/>
    </source>
</evidence>
<keyword evidence="2" id="KW-1185">Reference proteome</keyword>
<dbReference type="Gene3D" id="3.90.580.10">
    <property type="entry name" value="Zinc finger, CHC2-type domain"/>
    <property type="match status" value="1"/>
</dbReference>
<comment type="caution">
    <text evidence="1">The sequence shown here is derived from an EMBL/GenBank/DDBJ whole genome shotgun (WGS) entry which is preliminary data.</text>
</comment>
<dbReference type="EMBL" id="JAFMYW010000016">
    <property type="protein sequence ID" value="MBO0952958.1"/>
    <property type="molecule type" value="Genomic_DNA"/>
</dbReference>
<gene>
    <name evidence="1" type="ORF">J2I46_30575</name>
</gene>
<protein>
    <recommendedName>
        <fullName evidence="3">Zinc finger CHC2-type domain-containing protein</fullName>
    </recommendedName>
</protein>
<dbReference type="Proteomes" id="UP000664628">
    <property type="component" value="Unassembled WGS sequence"/>
</dbReference>
<accession>A0ABS3JSK5</accession>
<dbReference type="InterPro" id="IPR036977">
    <property type="entry name" value="DNA_primase_Znf_CHC2"/>
</dbReference>
<dbReference type="SUPFAM" id="SSF57783">
    <property type="entry name" value="Zinc beta-ribbon"/>
    <property type="match status" value="1"/>
</dbReference>
<proteinExistence type="predicted"/>
<sequence length="135" mass="15096">MTVSDAKSLDINELLTRLCHQPTRRTAKDTWHKRPYGSESHASFHVSGYGRAWFDFGTGKGGNIIDLALLLGPCQGVAQALAFLESLQEQLVRGQPLSARRSKEKRLPTSFKTTSHWPMSGVWPFYTAGRWTPGH</sequence>
<organism evidence="1 2">
    <name type="scientific">Fibrella forsythiae</name>
    <dbReference type="NCBI Taxonomy" id="2817061"/>
    <lineage>
        <taxon>Bacteria</taxon>
        <taxon>Pseudomonadati</taxon>
        <taxon>Bacteroidota</taxon>
        <taxon>Cytophagia</taxon>
        <taxon>Cytophagales</taxon>
        <taxon>Spirosomataceae</taxon>
        <taxon>Fibrella</taxon>
    </lineage>
</organism>